<evidence type="ECO:0000313" key="12">
    <source>
        <dbReference type="EMBL" id="SJN41193.1"/>
    </source>
</evidence>
<dbReference type="FunFam" id="3.40.50.300:FF:000221">
    <property type="entry name" value="Multidrug ABC transporter ATP-binding protein"/>
    <property type="match status" value="1"/>
</dbReference>
<evidence type="ECO:0000256" key="5">
    <source>
        <dbReference type="ARBA" id="ARBA00022741"/>
    </source>
</evidence>
<evidence type="ECO:0000259" key="10">
    <source>
        <dbReference type="PROSITE" id="PS50893"/>
    </source>
</evidence>
<dbReference type="GO" id="GO:0016887">
    <property type="term" value="F:ATP hydrolysis activity"/>
    <property type="evidence" value="ECO:0007669"/>
    <property type="project" value="InterPro"/>
</dbReference>
<feature type="transmembrane region" description="Helical" evidence="9">
    <location>
        <begin position="157"/>
        <end position="181"/>
    </location>
</feature>
<dbReference type="PANTHER" id="PTHR43394">
    <property type="entry name" value="ATP-DEPENDENT PERMEASE MDL1, MITOCHONDRIAL"/>
    <property type="match status" value="1"/>
</dbReference>
<feature type="transmembrane region" description="Helical" evidence="9">
    <location>
        <begin position="278"/>
        <end position="297"/>
    </location>
</feature>
<dbReference type="RefSeq" id="WP_087059372.1">
    <property type="nucleotide sequence ID" value="NZ_FUKW01000128.1"/>
</dbReference>
<dbReference type="SMART" id="SM00382">
    <property type="entry name" value="AAA"/>
    <property type="match status" value="1"/>
</dbReference>
<evidence type="ECO:0000256" key="8">
    <source>
        <dbReference type="ARBA" id="ARBA00023136"/>
    </source>
</evidence>
<dbReference type="Pfam" id="PF00664">
    <property type="entry name" value="ABC_membrane"/>
    <property type="match status" value="1"/>
</dbReference>
<dbReference type="EMBL" id="FUKW01000128">
    <property type="protein sequence ID" value="SJN41193.1"/>
    <property type="molecule type" value="Genomic_DNA"/>
</dbReference>
<keyword evidence="4 9" id="KW-0812">Transmembrane</keyword>
<dbReference type="PROSITE" id="PS00211">
    <property type="entry name" value="ABC_TRANSPORTER_1"/>
    <property type="match status" value="1"/>
</dbReference>
<feature type="domain" description="ABC transporter" evidence="10">
    <location>
        <begin position="337"/>
        <end position="571"/>
    </location>
</feature>
<keyword evidence="2" id="KW-0813">Transport</keyword>
<evidence type="ECO:0000256" key="2">
    <source>
        <dbReference type="ARBA" id="ARBA00022448"/>
    </source>
</evidence>
<dbReference type="InterPro" id="IPR003439">
    <property type="entry name" value="ABC_transporter-like_ATP-bd"/>
</dbReference>
<name>A0A1R4KB09_9LACT</name>
<evidence type="ECO:0000259" key="11">
    <source>
        <dbReference type="PROSITE" id="PS50929"/>
    </source>
</evidence>
<organism evidence="12 13">
    <name type="scientific">Marinilactibacillus psychrotolerans 42ea</name>
    <dbReference type="NCBI Taxonomy" id="1255609"/>
    <lineage>
        <taxon>Bacteria</taxon>
        <taxon>Bacillati</taxon>
        <taxon>Bacillota</taxon>
        <taxon>Bacilli</taxon>
        <taxon>Lactobacillales</taxon>
        <taxon>Carnobacteriaceae</taxon>
        <taxon>Marinilactibacillus</taxon>
    </lineage>
</organism>
<dbReference type="AlphaFoldDB" id="A0A1R4KB09"/>
<dbReference type="CDD" id="cd18548">
    <property type="entry name" value="ABC_6TM_Tm287_like"/>
    <property type="match status" value="1"/>
</dbReference>
<dbReference type="SUPFAM" id="SSF90123">
    <property type="entry name" value="ABC transporter transmembrane region"/>
    <property type="match status" value="1"/>
</dbReference>
<feature type="domain" description="ABC transmembrane type-1" evidence="11">
    <location>
        <begin position="17"/>
        <end position="298"/>
    </location>
</feature>
<dbReference type="InterPro" id="IPR017871">
    <property type="entry name" value="ABC_transporter-like_CS"/>
</dbReference>
<dbReference type="GO" id="GO:0005524">
    <property type="term" value="F:ATP binding"/>
    <property type="evidence" value="ECO:0007669"/>
    <property type="project" value="UniProtKB-KW"/>
</dbReference>
<keyword evidence="6 12" id="KW-0067">ATP-binding</keyword>
<dbReference type="PROSITE" id="PS50929">
    <property type="entry name" value="ABC_TM1F"/>
    <property type="match status" value="1"/>
</dbReference>
<feature type="transmembrane region" description="Helical" evidence="9">
    <location>
        <begin position="12"/>
        <end position="39"/>
    </location>
</feature>
<dbReference type="InterPro" id="IPR039421">
    <property type="entry name" value="Type_1_exporter"/>
</dbReference>
<feature type="transmembrane region" description="Helical" evidence="9">
    <location>
        <begin position="51"/>
        <end position="72"/>
    </location>
</feature>
<evidence type="ECO:0000313" key="13">
    <source>
        <dbReference type="Proteomes" id="UP000195611"/>
    </source>
</evidence>
<dbReference type="SUPFAM" id="SSF52540">
    <property type="entry name" value="P-loop containing nucleoside triphosphate hydrolases"/>
    <property type="match status" value="1"/>
</dbReference>
<dbReference type="Gene3D" id="1.20.1560.10">
    <property type="entry name" value="ABC transporter type 1, transmembrane domain"/>
    <property type="match status" value="1"/>
</dbReference>
<evidence type="ECO:0000256" key="7">
    <source>
        <dbReference type="ARBA" id="ARBA00022989"/>
    </source>
</evidence>
<dbReference type="InterPro" id="IPR011527">
    <property type="entry name" value="ABC1_TM_dom"/>
</dbReference>
<feature type="transmembrane region" description="Helical" evidence="9">
    <location>
        <begin position="235"/>
        <end position="258"/>
    </location>
</feature>
<proteinExistence type="predicted"/>
<comment type="subcellular location">
    <subcellularLocation>
        <location evidence="1">Cell membrane</location>
        <topology evidence="1">Multi-pass membrane protein</topology>
    </subcellularLocation>
</comment>
<dbReference type="Gene3D" id="3.40.50.300">
    <property type="entry name" value="P-loop containing nucleotide triphosphate hydrolases"/>
    <property type="match status" value="1"/>
</dbReference>
<keyword evidence="8 9" id="KW-0472">Membrane</keyword>
<keyword evidence="7 9" id="KW-1133">Transmembrane helix</keyword>
<evidence type="ECO:0000256" key="3">
    <source>
        <dbReference type="ARBA" id="ARBA00022475"/>
    </source>
</evidence>
<evidence type="ECO:0000256" key="9">
    <source>
        <dbReference type="SAM" id="Phobius"/>
    </source>
</evidence>
<dbReference type="GO" id="GO:0015421">
    <property type="term" value="F:ABC-type oligopeptide transporter activity"/>
    <property type="evidence" value="ECO:0007669"/>
    <property type="project" value="TreeGrafter"/>
</dbReference>
<keyword evidence="5" id="KW-0547">Nucleotide-binding</keyword>
<reference evidence="12 13" key="1">
    <citation type="submission" date="2017-02" db="EMBL/GenBank/DDBJ databases">
        <authorList>
            <person name="Peterson S.W."/>
        </authorList>
    </citation>
    <scope>NUCLEOTIDE SEQUENCE [LARGE SCALE GENOMIC DNA]</scope>
    <source>
        <strain evidence="12 13">42ea</strain>
    </source>
</reference>
<dbReference type="Pfam" id="PF00005">
    <property type="entry name" value="ABC_tran"/>
    <property type="match status" value="1"/>
</dbReference>
<keyword evidence="3" id="KW-1003">Cell membrane</keyword>
<evidence type="ECO:0000256" key="1">
    <source>
        <dbReference type="ARBA" id="ARBA00004651"/>
    </source>
</evidence>
<dbReference type="PROSITE" id="PS50893">
    <property type="entry name" value="ABC_TRANSPORTER_2"/>
    <property type="match status" value="1"/>
</dbReference>
<dbReference type="PANTHER" id="PTHR43394:SF1">
    <property type="entry name" value="ATP-BINDING CASSETTE SUB-FAMILY B MEMBER 10, MITOCHONDRIAL"/>
    <property type="match status" value="1"/>
</dbReference>
<dbReference type="Proteomes" id="UP000195611">
    <property type="component" value="Unassembled WGS sequence"/>
</dbReference>
<protein>
    <submittedName>
        <fullName evidence="12">Lipid A export ATP-binding/permease protein MsbA</fullName>
    </submittedName>
</protein>
<gene>
    <name evidence="12" type="ORF">FM115_08815</name>
</gene>
<dbReference type="InterPro" id="IPR027417">
    <property type="entry name" value="P-loop_NTPase"/>
</dbReference>
<dbReference type="GO" id="GO:0005886">
    <property type="term" value="C:plasma membrane"/>
    <property type="evidence" value="ECO:0007669"/>
    <property type="project" value="UniProtKB-SubCell"/>
</dbReference>
<dbReference type="InterPro" id="IPR036640">
    <property type="entry name" value="ABC1_TM_sf"/>
</dbReference>
<evidence type="ECO:0000256" key="6">
    <source>
        <dbReference type="ARBA" id="ARBA00022840"/>
    </source>
</evidence>
<feature type="transmembrane region" description="Helical" evidence="9">
    <location>
        <begin position="133"/>
        <end position="151"/>
    </location>
</feature>
<accession>A0A1R4KB09</accession>
<sequence>MIRLLKYAKKNQIYAYIGAVSKLIEAVFELFLPIFLARLIDRGINQGDTRYVLQMGGMMLGLSIAGFIFAMICQYFSSIASQGYGTELREVLTKKINTFSHKELDEFGPSTLITRVTNDVNQMQLALAMLIRLVIRAPFLSIGSIIMAFYISPKLSLIFAVLLPVFALMLGLIMWITIPLYKKVQQRLDDMAQTVSENMSGVRVIRAFARKRHELNRSTENSEHLSKANIIVNNISALMTPSTTLVMNLGIMIILYIGAVQTNNGALFQGEVLALINYMNQMLLALIVVANLVVIFTKSQASASRINEVLDTAVSIEDLPESFIADQLTDTQGTSAINFNQVSFDYGKKAAKALDIINFTVPVGNVIGITGPTGSGKSTLVQLIPRFYDVTEGSVTVFNQNVKNYRLKTLRNLIGYVPQKNTLFRGTIAENLRWGKEEATDEELYEALKIAQMDNFVRELPLGLYSPVSENGINFSGGQQQRLTIARALVSKPKVIILDDSLSALDYETDYKLRQALKKIKNASIIIVSQRLSSIQTADQILVMNNGIIENSGTHEYLLQESETYQKIYKSQTEPESIVLKEEKE</sequence>
<dbReference type="InterPro" id="IPR003593">
    <property type="entry name" value="AAA+_ATPase"/>
</dbReference>
<evidence type="ECO:0000256" key="4">
    <source>
        <dbReference type="ARBA" id="ARBA00022692"/>
    </source>
</evidence>